<dbReference type="Proteomes" id="UP000224460">
    <property type="component" value="Unassembled WGS sequence"/>
</dbReference>
<sequence length="192" mass="22479">MKEYLQMLIWVMLFVLVVEMIFPDSAYRKYLKLILGCIILYTLLNPLKNWLTLDGRSYDSYVGYYQNQFTLTTGQGFTEAYQEEKEKQQEVLKKTVKENMIKLIEKEVDVTVASLELQWEESNEGTLIKEINLIVRDKVEKGKIEIPRIQIGEKSHTVNGDETSLKNKIKTCLKNFYNVQVCNIHITVQKND</sequence>
<name>A0AC61DGE3_9FIRM</name>
<keyword evidence="2" id="KW-1185">Reference proteome</keyword>
<protein>
    <submittedName>
        <fullName evidence="1">Uncharacterized protein</fullName>
    </submittedName>
</protein>
<accession>A0AC61DGE3</accession>
<gene>
    <name evidence="1" type="ORF">CS063_02455</name>
</gene>
<reference evidence="1" key="1">
    <citation type="submission" date="2017-10" db="EMBL/GenBank/DDBJ databases">
        <title>Genome sequence of cellulolytic Lachnospiraceae bacterium XHS1971 isolated from hotspring sediment.</title>
        <authorList>
            <person name="Vasudevan G."/>
            <person name="Joshi A.J."/>
            <person name="Hivarkar S."/>
            <person name="Lanjekar V.B."/>
            <person name="Dhakephalkar P.K."/>
            <person name="Dagar S."/>
        </authorList>
    </citation>
    <scope>NUCLEOTIDE SEQUENCE</scope>
    <source>
        <strain evidence="1">XHS1971</strain>
    </source>
</reference>
<evidence type="ECO:0000313" key="2">
    <source>
        <dbReference type="Proteomes" id="UP000224460"/>
    </source>
</evidence>
<organism evidence="1 2">
    <name type="scientific">Sporanaerobium hydrogeniformans</name>
    <dbReference type="NCBI Taxonomy" id="3072179"/>
    <lineage>
        <taxon>Bacteria</taxon>
        <taxon>Bacillati</taxon>
        <taxon>Bacillota</taxon>
        <taxon>Clostridia</taxon>
        <taxon>Lachnospirales</taxon>
        <taxon>Lachnospiraceae</taxon>
        <taxon>Sporanaerobium</taxon>
    </lineage>
</organism>
<proteinExistence type="predicted"/>
<comment type="caution">
    <text evidence="1">The sequence shown here is derived from an EMBL/GenBank/DDBJ whole genome shotgun (WGS) entry which is preliminary data.</text>
</comment>
<dbReference type="EMBL" id="PEDL01000001">
    <property type="protein sequence ID" value="PHV72359.1"/>
    <property type="molecule type" value="Genomic_DNA"/>
</dbReference>
<evidence type="ECO:0000313" key="1">
    <source>
        <dbReference type="EMBL" id="PHV72359.1"/>
    </source>
</evidence>